<gene>
    <name evidence="1" type="ORF">A2Y85_02595</name>
</gene>
<dbReference type="Proteomes" id="UP000177025">
    <property type="component" value="Unassembled WGS sequence"/>
</dbReference>
<protein>
    <recommendedName>
        <fullName evidence="3">TonB-dependent receptor-like beta-barrel domain-containing protein</fullName>
    </recommendedName>
</protein>
<name>A0A1F4U941_UNCW3</name>
<organism evidence="1 2">
    <name type="scientific">candidate division WOR-3 bacterium RBG_13_43_14</name>
    <dbReference type="NCBI Taxonomy" id="1802590"/>
    <lineage>
        <taxon>Bacteria</taxon>
        <taxon>Bacteria division WOR-3</taxon>
    </lineage>
</organism>
<accession>A0A1F4U941</accession>
<evidence type="ECO:0000313" key="2">
    <source>
        <dbReference type="Proteomes" id="UP000177025"/>
    </source>
</evidence>
<comment type="caution">
    <text evidence="1">The sequence shown here is derived from an EMBL/GenBank/DDBJ whole genome shotgun (WGS) entry which is preliminary data.</text>
</comment>
<reference evidence="1 2" key="1">
    <citation type="journal article" date="2016" name="Nat. Commun.">
        <title>Thousands of microbial genomes shed light on interconnected biogeochemical processes in an aquifer system.</title>
        <authorList>
            <person name="Anantharaman K."/>
            <person name="Brown C.T."/>
            <person name="Hug L.A."/>
            <person name="Sharon I."/>
            <person name="Castelle C.J."/>
            <person name="Probst A.J."/>
            <person name="Thomas B.C."/>
            <person name="Singh A."/>
            <person name="Wilkins M.J."/>
            <person name="Karaoz U."/>
            <person name="Brodie E.L."/>
            <person name="Williams K.H."/>
            <person name="Hubbard S.S."/>
            <person name="Banfield J.F."/>
        </authorList>
    </citation>
    <scope>NUCLEOTIDE SEQUENCE [LARGE SCALE GENOMIC DNA]</scope>
</reference>
<dbReference type="AlphaFoldDB" id="A0A1F4U941"/>
<sequence>MLLILYIIFFDPTLPLPDLSKVVFPEPRLWIPQERDHVTIEGYGLDHYGGMLRFQMGYFDLQAIYDHNLDWDTTDRATLNVNQHIITHNFWLKPSVTAMYYARNRTYLNSQASCTLNYYLPWSLLSGQVMADNWFINSDHHRQLEASFSIIFDRLKFPYCIGILTRLDDRTYGYSFTNIRIGSFFIELSSSFPANFPSPRLEIKYVEPGFVIGQKIESGIFEQTFQTYLDINSPGYFSYPAPSESLDIRLNTFCKFKILGQSLIINNTYAYWQCYPTWNRYLRHASIPEMQNNDLMINLVNTIKSSTRCNIKNSVGVGYYWSDSTITYRPRYSIDDTFSITLSHSFTEIMLRYYPRRPGFENELSPWFTASTRIGFRIKFSEIFLIINNISSFQDEVFDGLFYQPRRYAVGLKFAFDL</sequence>
<evidence type="ECO:0000313" key="1">
    <source>
        <dbReference type="EMBL" id="OGC41421.1"/>
    </source>
</evidence>
<proteinExistence type="predicted"/>
<dbReference type="EMBL" id="MEUM01000107">
    <property type="protein sequence ID" value="OGC41421.1"/>
    <property type="molecule type" value="Genomic_DNA"/>
</dbReference>
<evidence type="ECO:0008006" key="3">
    <source>
        <dbReference type="Google" id="ProtNLM"/>
    </source>
</evidence>